<sequence length="429" mass="48582">MASALEQFVNTVRTSSSHGNFRELCEYINKSSEILIKHSQHLDNVLETLDIQQHSLGILAVLCAKFSVQPAANSTDNRFTQAQDFILNCNGEQIRFAPDTFAELCHSLTNYLVEQKQPLKGIVLLQKAISKLRLYDSQLTSIHADLCKLCLLAKCFKPALELLNIDITGICQELTQNPNGPQFDSKYFLLYYYYGGMIYLAVRNLDRALYFFEVAITTPSLAVSHIMLEAFKKYILVSLLLHGKIQAIPKYASQVVTRFIKPLSQPYYELANAFTSNNTAELNAVLNKHSEIFNRDHNMGLVKQVSSVLYKKNIQRLTKTFLTLSLSDVASRVGLSSPVEAENHILQMIEKQQIFATINQKDGMVVFRDEPDKYSGPEVLKGLEEQLSLCMELDRQILAMDEEIQVNPQYVKKSSGLQDEEQPKSTYAM</sequence>
<evidence type="ECO:0000256" key="6">
    <source>
        <dbReference type="ARBA" id="ARBA00022790"/>
    </source>
</evidence>
<dbReference type="GO" id="GO:0006511">
    <property type="term" value="P:ubiquitin-dependent protein catabolic process"/>
    <property type="evidence" value="ECO:0007669"/>
    <property type="project" value="TreeGrafter"/>
</dbReference>
<comment type="subcellular location">
    <subcellularLocation>
        <location evidence="2">Cytoplasm</location>
    </subcellularLocation>
    <subcellularLocation>
        <location evidence="1">Nucleus</location>
    </subcellularLocation>
</comment>
<proteinExistence type="inferred from homology"/>
<dbReference type="FunFam" id="1.25.40.570:FF:000008">
    <property type="entry name" value="COP9 signalosome complex subunit 3"/>
    <property type="match status" value="1"/>
</dbReference>
<evidence type="ECO:0000313" key="9">
    <source>
        <dbReference type="EMBL" id="CAH1115432.1"/>
    </source>
</evidence>
<gene>
    <name evidence="9" type="ORF">PSYICH_LOCUS15043</name>
</gene>
<dbReference type="Pfam" id="PF22788">
    <property type="entry name" value="COP9_hel_rpt"/>
    <property type="match status" value="1"/>
</dbReference>
<keyword evidence="10" id="KW-1185">Reference proteome</keyword>
<dbReference type="Proteomes" id="UP001153636">
    <property type="component" value="Chromosome 9"/>
</dbReference>
<dbReference type="GO" id="GO:0008180">
    <property type="term" value="C:COP9 signalosome"/>
    <property type="evidence" value="ECO:0007669"/>
    <property type="project" value="UniProtKB-KW"/>
</dbReference>
<dbReference type="SMART" id="SM00088">
    <property type="entry name" value="PINT"/>
    <property type="match status" value="1"/>
</dbReference>
<dbReference type="PANTHER" id="PTHR10758:SF1">
    <property type="entry name" value="COP9 SIGNALOSOME COMPLEX SUBUNIT 3"/>
    <property type="match status" value="1"/>
</dbReference>
<comment type="similarity">
    <text evidence="3">Belongs to the CSN3 family.</text>
</comment>
<dbReference type="GO" id="GO:0005737">
    <property type="term" value="C:cytoplasm"/>
    <property type="evidence" value="ECO:0007669"/>
    <property type="project" value="UniProtKB-SubCell"/>
</dbReference>
<feature type="domain" description="PCI" evidence="8">
    <location>
        <begin position="207"/>
        <end position="372"/>
    </location>
</feature>
<dbReference type="EMBL" id="OV651821">
    <property type="protein sequence ID" value="CAH1115432.1"/>
    <property type="molecule type" value="Genomic_DNA"/>
</dbReference>
<evidence type="ECO:0000256" key="4">
    <source>
        <dbReference type="ARBA" id="ARBA00014878"/>
    </source>
</evidence>
<reference evidence="9" key="1">
    <citation type="submission" date="2022-01" db="EMBL/GenBank/DDBJ databases">
        <authorList>
            <person name="King R."/>
        </authorList>
    </citation>
    <scope>NUCLEOTIDE SEQUENCE</scope>
</reference>
<dbReference type="OrthoDB" id="29061at2759"/>
<evidence type="ECO:0000256" key="5">
    <source>
        <dbReference type="ARBA" id="ARBA00022490"/>
    </source>
</evidence>
<organism evidence="9 10">
    <name type="scientific">Psylliodes chrysocephalus</name>
    <dbReference type="NCBI Taxonomy" id="3402493"/>
    <lineage>
        <taxon>Eukaryota</taxon>
        <taxon>Metazoa</taxon>
        <taxon>Ecdysozoa</taxon>
        <taxon>Arthropoda</taxon>
        <taxon>Hexapoda</taxon>
        <taxon>Insecta</taxon>
        <taxon>Pterygota</taxon>
        <taxon>Neoptera</taxon>
        <taxon>Endopterygota</taxon>
        <taxon>Coleoptera</taxon>
        <taxon>Polyphaga</taxon>
        <taxon>Cucujiformia</taxon>
        <taxon>Chrysomeloidea</taxon>
        <taxon>Chrysomelidae</taxon>
        <taxon>Galerucinae</taxon>
        <taxon>Alticini</taxon>
        <taxon>Psylliodes</taxon>
    </lineage>
</organism>
<dbReference type="AlphaFoldDB" id="A0A9P0GLD7"/>
<dbReference type="PANTHER" id="PTHR10758">
    <property type="entry name" value="26S PROTEASOME NON-ATPASE REGULATORY SUBUNIT 3/COP9 SIGNALOSOME COMPLEX SUBUNIT 3"/>
    <property type="match status" value="1"/>
</dbReference>
<dbReference type="InterPro" id="IPR050756">
    <property type="entry name" value="CSN3"/>
</dbReference>
<evidence type="ECO:0000256" key="3">
    <source>
        <dbReference type="ARBA" id="ARBA00007084"/>
    </source>
</evidence>
<dbReference type="SUPFAM" id="SSF46785">
    <property type="entry name" value="Winged helix' DNA-binding domain"/>
    <property type="match status" value="1"/>
</dbReference>
<dbReference type="InterPro" id="IPR000717">
    <property type="entry name" value="PCI_dom"/>
</dbReference>
<dbReference type="InterPro" id="IPR055089">
    <property type="entry name" value="COP9_N"/>
</dbReference>
<evidence type="ECO:0000313" key="10">
    <source>
        <dbReference type="Proteomes" id="UP001153636"/>
    </source>
</evidence>
<evidence type="ECO:0000256" key="2">
    <source>
        <dbReference type="ARBA" id="ARBA00004496"/>
    </source>
</evidence>
<dbReference type="Pfam" id="PF01399">
    <property type="entry name" value="PCI"/>
    <property type="match status" value="1"/>
</dbReference>
<keyword evidence="7" id="KW-0539">Nucleus</keyword>
<evidence type="ECO:0000256" key="1">
    <source>
        <dbReference type="ARBA" id="ARBA00004123"/>
    </source>
</evidence>
<accession>A0A9P0GLD7</accession>
<keyword evidence="5" id="KW-0963">Cytoplasm</keyword>
<dbReference type="Gene3D" id="1.25.40.570">
    <property type="match status" value="1"/>
</dbReference>
<name>A0A9P0GLD7_9CUCU</name>
<dbReference type="PROSITE" id="PS50250">
    <property type="entry name" value="PCI"/>
    <property type="match status" value="1"/>
</dbReference>
<evidence type="ECO:0000259" key="8">
    <source>
        <dbReference type="PROSITE" id="PS50250"/>
    </source>
</evidence>
<evidence type="ECO:0000256" key="7">
    <source>
        <dbReference type="ARBA" id="ARBA00023242"/>
    </source>
</evidence>
<dbReference type="InterPro" id="IPR036390">
    <property type="entry name" value="WH_DNA-bd_sf"/>
</dbReference>
<keyword evidence="6" id="KW-0736">Signalosome</keyword>
<protein>
    <recommendedName>
        <fullName evidence="4">COP9 signalosome complex subunit 3</fullName>
    </recommendedName>
</protein>